<evidence type="ECO:0000313" key="1">
    <source>
        <dbReference type="EMBL" id="OGK31271.1"/>
    </source>
</evidence>
<reference evidence="1 2" key="1">
    <citation type="journal article" date="2016" name="Nat. Commun.">
        <title>Thousands of microbial genomes shed light on interconnected biogeochemical processes in an aquifer system.</title>
        <authorList>
            <person name="Anantharaman K."/>
            <person name="Brown C.T."/>
            <person name="Hug L.A."/>
            <person name="Sharon I."/>
            <person name="Castelle C.J."/>
            <person name="Probst A.J."/>
            <person name="Thomas B.C."/>
            <person name="Singh A."/>
            <person name="Wilkins M.J."/>
            <person name="Karaoz U."/>
            <person name="Brodie E.L."/>
            <person name="Williams K.H."/>
            <person name="Hubbard S.S."/>
            <person name="Banfield J.F."/>
        </authorList>
    </citation>
    <scope>NUCLEOTIDE SEQUENCE [LARGE SCALE GENOMIC DNA]</scope>
</reference>
<sequence length="226" mass="26448">MITIVCGEDSAASRTYFSEKINEFKLKGIELVNIAPDDLIGLLHGYADRTLFGSTTVYTLQNLYKAFARKRKDLNNVLDQLSTKDLTIIIWEDGISKRDMGITAKIYIKEFRPEKNIFKLLESCYPNNLKEFIYTLQKVRNKTNDFFVFIMLTRHIKKLLLYQLGVKPSNLASWQEAKLYNQLKTWPNDKLLDFYDKLILFDVLTKKGRTPYSIFSYIETLSAYYI</sequence>
<evidence type="ECO:0000313" key="2">
    <source>
        <dbReference type="Proteomes" id="UP000177199"/>
    </source>
</evidence>
<dbReference type="GO" id="GO:0003677">
    <property type="term" value="F:DNA binding"/>
    <property type="evidence" value="ECO:0007669"/>
    <property type="project" value="InterPro"/>
</dbReference>
<accession>A0A1F7HJ78</accession>
<dbReference type="Proteomes" id="UP000177199">
    <property type="component" value="Unassembled WGS sequence"/>
</dbReference>
<dbReference type="InterPro" id="IPR008921">
    <property type="entry name" value="DNA_pol3_clamp-load_cplx_C"/>
</dbReference>
<evidence type="ECO:0008006" key="3">
    <source>
        <dbReference type="Google" id="ProtNLM"/>
    </source>
</evidence>
<proteinExistence type="predicted"/>
<dbReference type="SUPFAM" id="SSF48019">
    <property type="entry name" value="post-AAA+ oligomerization domain-like"/>
    <property type="match status" value="1"/>
</dbReference>
<comment type="caution">
    <text evidence="1">The sequence shown here is derived from an EMBL/GenBank/DDBJ whole genome shotgun (WGS) entry which is preliminary data.</text>
</comment>
<dbReference type="Gene3D" id="1.20.272.10">
    <property type="match status" value="1"/>
</dbReference>
<dbReference type="EMBL" id="MFZV01000014">
    <property type="protein sequence ID" value="OGK31271.1"/>
    <property type="molecule type" value="Genomic_DNA"/>
</dbReference>
<dbReference type="AlphaFoldDB" id="A0A1F7HJ78"/>
<name>A0A1F7HJ78_9BACT</name>
<organism evidence="1 2">
    <name type="scientific">Candidatus Roizmanbacteria bacterium RIFCSPHIGHO2_12_FULL_33_9</name>
    <dbReference type="NCBI Taxonomy" id="1802045"/>
    <lineage>
        <taxon>Bacteria</taxon>
        <taxon>Candidatus Roizmaniibacteriota</taxon>
    </lineage>
</organism>
<gene>
    <name evidence="1" type="ORF">A3F29_04650</name>
</gene>
<dbReference type="GO" id="GO:0006260">
    <property type="term" value="P:DNA replication"/>
    <property type="evidence" value="ECO:0007669"/>
    <property type="project" value="InterPro"/>
</dbReference>
<protein>
    <recommendedName>
        <fullName evidence="3">DNA polymerase III delta N-terminal domain-containing protein</fullName>
    </recommendedName>
</protein>